<evidence type="ECO:0000256" key="11">
    <source>
        <dbReference type="ARBA" id="ARBA00023136"/>
    </source>
</evidence>
<evidence type="ECO:0000256" key="10">
    <source>
        <dbReference type="ARBA" id="ARBA00023004"/>
    </source>
</evidence>
<evidence type="ECO:0000256" key="1">
    <source>
        <dbReference type="ARBA" id="ARBA00001970"/>
    </source>
</evidence>
<feature type="transmembrane region" description="Helical" evidence="13">
    <location>
        <begin position="56"/>
        <end position="74"/>
    </location>
</feature>
<evidence type="ECO:0000256" key="8">
    <source>
        <dbReference type="ARBA" id="ARBA00022982"/>
    </source>
</evidence>
<keyword evidence="6 13" id="KW-0812">Transmembrane</keyword>
<feature type="transmembrane region" description="Helical" evidence="13">
    <location>
        <begin position="95"/>
        <end position="113"/>
    </location>
</feature>
<keyword evidence="5" id="KW-0349">Heme</keyword>
<evidence type="ECO:0000256" key="13">
    <source>
        <dbReference type="SAM" id="Phobius"/>
    </source>
</evidence>
<comment type="cofactor">
    <cofactor evidence="1">
        <name>heme b</name>
        <dbReference type="ChEBI" id="CHEBI:60344"/>
    </cofactor>
</comment>
<comment type="caution">
    <text evidence="15">The sequence shown here is derived from an EMBL/GenBank/DDBJ whole genome shotgun (WGS) entry which is preliminary data.</text>
</comment>
<dbReference type="AlphaFoldDB" id="A0A7W4P4T7"/>
<feature type="transmembrane region" description="Helical" evidence="13">
    <location>
        <begin position="151"/>
        <end position="172"/>
    </location>
</feature>
<evidence type="ECO:0000256" key="9">
    <source>
        <dbReference type="ARBA" id="ARBA00022989"/>
    </source>
</evidence>
<dbReference type="Pfam" id="PF01292">
    <property type="entry name" value="Ni_hydr_CYTB"/>
    <property type="match status" value="1"/>
</dbReference>
<dbReference type="GO" id="GO:0005886">
    <property type="term" value="C:plasma membrane"/>
    <property type="evidence" value="ECO:0007669"/>
    <property type="project" value="UniProtKB-SubCell"/>
</dbReference>
<dbReference type="EMBL" id="JABEQH010000024">
    <property type="protein sequence ID" value="MBB2177224.1"/>
    <property type="molecule type" value="Genomic_DNA"/>
</dbReference>
<dbReference type="RefSeq" id="WP_182944569.1">
    <property type="nucleotide sequence ID" value="NZ_JABEQH010000024.1"/>
</dbReference>
<evidence type="ECO:0000256" key="6">
    <source>
        <dbReference type="ARBA" id="ARBA00022692"/>
    </source>
</evidence>
<comment type="similarity">
    <text evidence="12">Belongs to the cytochrome b561 family.</text>
</comment>
<dbReference type="GO" id="GO:0046872">
    <property type="term" value="F:metal ion binding"/>
    <property type="evidence" value="ECO:0007669"/>
    <property type="project" value="UniProtKB-KW"/>
</dbReference>
<keyword evidence="9 13" id="KW-1133">Transmembrane helix</keyword>
<accession>A0A7W4P4T7</accession>
<organism evidence="15 16">
    <name type="scientific">Gluconacetobacter johannae</name>
    <dbReference type="NCBI Taxonomy" id="112140"/>
    <lineage>
        <taxon>Bacteria</taxon>
        <taxon>Pseudomonadati</taxon>
        <taxon>Pseudomonadota</taxon>
        <taxon>Alphaproteobacteria</taxon>
        <taxon>Acetobacterales</taxon>
        <taxon>Acetobacteraceae</taxon>
        <taxon>Gluconacetobacter</taxon>
    </lineage>
</organism>
<keyword evidence="7" id="KW-0479">Metal-binding</keyword>
<name>A0A7W4P4T7_9PROT</name>
<feature type="transmembrane region" description="Helical" evidence="13">
    <location>
        <begin position="23"/>
        <end position="44"/>
    </location>
</feature>
<evidence type="ECO:0000256" key="3">
    <source>
        <dbReference type="ARBA" id="ARBA00022448"/>
    </source>
</evidence>
<dbReference type="InterPro" id="IPR016174">
    <property type="entry name" value="Di-haem_cyt_TM"/>
</dbReference>
<comment type="subcellular location">
    <subcellularLocation>
        <location evidence="2">Cell membrane</location>
        <topology evidence="2">Multi-pass membrane protein</topology>
    </subcellularLocation>
</comment>
<dbReference type="Gene3D" id="1.20.950.20">
    <property type="entry name" value="Transmembrane di-heme cytochromes, Chain C"/>
    <property type="match status" value="1"/>
</dbReference>
<keyword evidence="3" id="KW-0813">Transport</keyword>
<feature type="domain" description="Cytochrome b561 bacterial/Ni-hydrogenase" evidence="14">
    <location>
        <begin position="17"/>
        <end position="183"/>
    </location>
</feature>
<evidence type="ECO:0000256" key="12">
    <source>
        <dbReference type="ARBA" id="ARBA00037975"/>
    </source>
</evidence>
<evidence type="ECO:0000256" key="2">
    <source>
        <dbReference type="ARBA" id="ARBA00004651"/>
    </source>
</evidence>
<dbReference type="PANTHER" id="PTHR30529">
    <property type="entry name" value="CYTOCHROME B561"/>
    <property type="match status" value="1"/>
</dbReference>
<dbReference type="SUPFAM" id="SSF81342">
    <property type="entry name" value="Transmembrane di-heme cytochromes"/>
    <property type="match status" value="1"/>
</dbReference>
<evidence type="ECO:0000256" key="4">
    <source>
        <dbReference type="ARBA" id="ARBA00022475"/>
    </source>
</evidence>
<keyword evidence="11 13" id="KW-0472">Membrane</keyword>
<evidence type="ECO:0000256" key="7">
    <source>
        <dbReference type="ARBA" id="ARBA00022723"/>
    </source>
</evidence>
<evidence type="ECO:0000259" key="14">
    <source>
        <dbReference type="Pfam" id="PF01292"/>
    </source>
</evidence>
<sequence length="187" mass="21049">MMTDPDDFGLRAGDTCHDSVTRLLHWATAGIVLVQFSMGITWAYYDAPAKAAARNIHTTIGVIFTALLLFRLFWRWRWRMRGAPQGTRARATLAGGMHAVLYGLLLMEAALGFEWRWSGNRPLYVLGAYLSCAVCRLDKAGHHIVATLHSYGAWTIMVLAFGHAVVALWRHYVRRDGTLRRMAPFVS</sequence>
<evidence type="ECO:0000313" key="16">
    <source>
        <dbReference type="Proteomes" id="UP000561066"/>
    </source>
</evidence>
<proteinExistence type="inferred from homology"/>
<dbReference type="Proteomes" id="UP000561066">
    <property type="component" value="Unassembled WGS sequence"/>
</dbReference>
<dbReference type="InterPro" id="IPR052168">
    <property type="entry name" value="Cytochrome_b561_oxidase"/>
</dbReference>
<keyword evidence="16" id="KW-1185">Reference proteome</keyword>
<dbReference type="GO" id="GO:0009055">
    <property type="term" value="F:electron transfer activity"/>
    <property type="evidence" value="ECO:0007669"/>
    <property type="project" value="InterPro"/>
</dbReference>
<gene>
    <name evidence="15" type="ORF">HLH21_15030</name>
</gene>
<keyword evidence="8" id="KW-0249">Electron transport</keyword>
<keyword evidence="4" id="KW-1003">Cell membrane</keyword>
<reference evidence="15 16" key="1">
    <citation type="submission" date="2020-04" db="EMBL/GenBank/DDBJ databases">
        <title>Description of novel Gluconacetobacter.</title>
        <authorList>
            <person name="Sombolestani A."/>
        </authorList>
    </citation>
    <scope>NUCLEOTIDE SEQUENCE [LARGE SCALE GENOMIC DNA]</scope>
    <source>
        <strain evidence="15 16">LMG 21312</strain>
    </source>
</reference>
<protein>
    <submittedName>
        <fullName evidence="15">Cytochrome b</fullName>
    </submittedName>
</protein>
<evidence type="ECO:0000313" key="15">
    <source>
        <dbReference type="EMBL" id="MBB2177224.1"/>
    </source>
</evidence>
<dbReference type="PANTHER" id="PTHR30529:SF1">
    <property type="entry name" value="CYTOCHROME B561 HOMOLOG 2"/>
    <property type="match status" value="1"/>
</dbReference>
<dbReference type="GO" id="GO:0020037">
    <property type="term" value="F:heme binding"/>
    <property type="evidence" value="ECO:0007669"/>
    <property type="project" value="TreeGrafter"/>
</dbReference>
<evidence type="ECO:0000256" key="5">
    <source>
        <dbReference type="ARBA" id="ARBA00022617"/>
    </source>
</evidence>
<keyword evidence="10" id="KW-0408">Iron</keyword>
<dbReference type="GO" id="GO:0022904">
    <property type="term" value="P:respiratory electron transport chain"/>
    <property type="evidence" value="ECO:0007669"/>
    <property type="project" value="InterPro"/>
</dbReference>
<dbReference type="InterPro" id="IPR011577">
    <property type="entry name" value="Cyt_b561_bac/Ni-Hgenase"/>
</dbReference>